<gene>
    <name evidence="1" type="ORF">SAMN04487993_102319</name>
</gene>
<dbReference type="EMBL" id="FNEJ01000023">
    <property type="protein sequence ID" value="SDJ24819.1"/>
    <property type="molecule type" value="Genomic_DNA"/>
</dbReference>
<keyword evidence="2" id="KW-1185">Reference proteome</keyword>
<evidence type="ECO:0000313" key="1">
    <source>
        <dbReference type="EMBL" id="SDJ24819.1"/>
    </source>
</evidence>
<protein>
    <recommendedName>
        <fullName evidence="3">Bromoperoxidase</fullName>
    </recommendedName>
</protein>
<dbReference type="AlphaFoldDB" id="A0A1G8S6G3"/>
<name>A0A1G8S6G3_9RHOB</name>
<accession>A0A1G8S6G3</accession>
<dbReference type="RefSeq" id="WP_131821855.1">
    <property type="nucleotide sequence ID" value="NZ_FNEJ01000023.1"/>
</dbReference>
<proteinExistence type="predicted"/>
<dbReference type="InterPro" id="IPR036938">
    <property type="entry name" value="PAP2/HPO_sf"/>
</dbReference>
<organism evidence="1 2">
    <name type="scientific">Salipiger marinus</name>
    <dbReference type="NCBI Taxonomy" id="555512"/>
    <lineage>
        <taxon>Bacteria</taxon>
        <taxon>Pseudomonadati</taxon>
        <taxon>Pseudomonadota</taxon>
        <taxon>Alphaproteobacteria</taxon>
        <taxon>Rhodobacterales</taxon>
        <taxon>Roseobacteraceae</taxon>
        <taxon>Salipiger</taxon>
    </lineage>
</organism>
<dbReference type="GO" id="GO:0004601">
    <property type="term" value="F:peroxidase activity"/>
    <property type="evidence" value="ECO:0007669"/>
    <property type="project" value="InterPro"/>
</dbReference>
<evidence type="ECO:0008006" key="3">
    <source>
        <dbReference type="Google" id="ProtNLM"/>
    </source>
</evidence>
<dbReference type="InterPro" id="IPR016119">
    <property type="entry name" value="Br/Cl_peroxidase_C"/>
</dbReference>
<dbReference type="STRING" id="555512.SAMN04487993_102319"/>
<evidence type="ECO:0000313" key="2">
    <source>
        <dbReference type="Proteomes" id="UP000199093"/>
    </source>
</evidence>
<dbReference type="Proteomes" id="UP000199093">
    <property type="component" value="Unassembled WGS sequence"/>
</dbReference>
<reference evidence="1 2" key="1">
    <citation type="submission" date="2016-10" db="EMBL/GenBank/DDBJ databases">
        <authorList>
            <person name="de Groot N.N."/>
        </authorList>
    </citation>
    <scope>NUCLEOTIDE SEQUENCE [LARGE SCALE GENOMIC DNA]</scope>
    <source>
        <strain evidence="1 2">DSM 26424</strain>
    </source>
</reference>
<dbReference type="OrthoDB" id="7820590at2"/>
<dbReference type="SUPFAM" id="SSF48317">
    <property type="entry name" value="Acid phosphatase/Vanadium-dependent haloperoxidase"/>
    <property type="match status" value="1"/>
</dbReference>
<dbReference type="Gene3D" id="1.10.606.10">
    <property type="entry name" value="Vanadium-containing Chloroperoxidase, domain 2"/>
    <property type="match status" value="1"/>
</dbReference>
<sequence length="489" mass="52547">MSARTASDRRNFRVIDGGRSAGEGLSASLHPPAAPQLSAAELAADMAELYALALVRDVPFTALQDPHTGVWIDGRTRFTLHELLCELRSLSWFDASGRVAQDTDAEAGARRDLRLNGDGQLTLRSLFRGVVARPLSGIRVSAFHEDDSSADPVADPGARPAAEAPMSAWVEWLERSTGARLTLPGHATCGVGPDLTPRLLTDRLRQAPVARVHFNAALMLLVRGTAFDEGLDPQGGTDPISAQRLLALMAEAAERAAALALRRQARLDRLSRPGVVAARLTALLAQDEPRGGDPLLREVAEELQTGAPGLLHWITRLNARHGRTGRFHDMLLLPPLCGEGGMPHRAEGAVQGVVTGALCTLLKALFDTRRQALLRMVGEAAGGLDITAEADRLAADVLLQRSLAGSHFQAENHQDLRIGEAVALQVLRDWLEGLDHGASLSFCNFDGQRISLVSHRRATGQTEVGFCRDGRPAAWPMLHRPGQGHLAVI</sequence>